<evidence type="ECO:0000256" key="4">
    <source>
        <dbReference type="ARBA" id="ARBA00018028"/>
    </source>
</evidence>
<dbReference type="InterPro" id="IPR001214">
    <property type="entry name" value="SET_dom"/>
</dbReference>
<evidence type="ECO:0000256" key="8">
    <source>
        <dbReference type="ARBA" id="ARBA00022679"/>
    </source>
</evidence>
<evidence type="ECO:0000259" key="19">
    <source>
        <dbReference type="PROSITE" id="PS51215"/>
    </source>
</evidence>
<feature type="domain" description="AWS" evidence="19">
    <location>
        <begin position="100"/>
        <end position="153"/>
    </location>
</feature>
<dbReference type="Gene3D" id="2.170.270.10">
    <property type="entry name" value="SET domain"/>
    <property type="match status" value="1"/>
</dbReference>
<evidence type="ECO:0000259" key="18">
    <source>
        <dbReference type="PROSITE" id="PS50868"/>
    </source>
</evidence>
<dbReference type="PROSITE" id="PS50280">
    <property type="entry name" value="SET"/>
    <property type="match status" value="1"/>
</dbReference>
<feature type="domain" description="SET" evidence="17">
    <location>
        <begin position="155"/>
        <end position="272"/>
    </location>
</feature>
<keyword evidence="8" id="KW-0808">Transferase</keyword>
<evidence type="ECO:0000259" key="16">
    <source>
        <dbReference type="PROSITE" id="PS50020"/>
    </source>
</evidence>
<dbReference type="InterPro" id="IPR001202">
    <property type="entry name" value="WW_dom"/>
</dbReference>
<feature type="region of interest" description="Disordered" evidence="15">
    <location>
        <begin position="1"/>
        <end position="44"/>
    </location>
</feature>
<dbReference type="InterPro" id="IPR006560">
    <property type="entry name" value="AWS_dom"/>
</dbReference>
<keyword evidence="9" id="KW-0949">S-adenosyl-L-methionine</keyword>
<keyword evidence="11" id="KW-0804">Transcription</keyword>
<organism evidence="20 21">
    <name type="scientific">Wickerhamomyces mucosus</name>
    <dbReference type="NCBI Taxonomy" id="1378264"/>
    <lineage>
        <taxon>Eukaryota</taxon>
        <taxon>Fungi</taxon>
        <taxon>Dikarya</taxon>
        <taxon>Ascomycota</taxon>
        <taxon>Saccharomycotina</taxon>
        <taxon>Saccharomycetes</taxon>
        <taxon>Phaffomycetales</taxon>
        <taxon>Wickerhamomycetaceae</taxon>
        <taxon>Wickerhamomyces</taxon>
    </lineage>
</organism>
<evidence type="ECO:0000256" key="15">
    <source>
        <dbReference type="SAM" id="MobiDB-lite"/>
    </source>
</evidence>
<gene>
    <name evidence="20" type="ORF">WICMUC_001745</name>
</gene>
<dbReference type="Gene3D" id="2.20.70.10">
    <property type="match status" value="1"/>
</dbReference>
<dbReference type="InterPro" id="IPR025788">
    <property type="entry name" value="Set2_fungi"/>
</dbReference>
<name>A0A9P8PSR3_9ASCO</name>
<dbReference type="GO" id="GO:0005634">
    <property type="term" value="C:nucleus"/>
    <property type="evidence" value="ECO:0007669"/>
    <property type="project" value="UniProtKB-SubCell"/>
</dbReference>
<feature type="compositionally biased region" description="Basic and acidic residues" evidence="15">
    <location>
        <begin position="766"/>
        <end position="780"/>
    </location>
</feature>
<dbReference type="Pfam" id="PF00856">
    <property type="entry name" value="SET"/>
    <property type="match status" value="1"/>
</dbReference>
<evidence type="ECO:0000256" key="11">
    <source>
        <dbReference type="ARBA" id="ARBA00023163"/>
    </source>
</evidence>
<dbReference type="AlphaFoldDB" id="A0A9P8PSR3"/>
<dbReference type="EMBL" id="JAEUBF010000506">
    <property type="protein sequence ID" value="KAH3677642.1"/>
    <property type="molecule type" value="Genomic_DNA"/>
</dbReference>
<evidence type="ECO:0000256" key="6">
    <source>
        <dbReference type="ARBA" id="ARBA00022491"/>
    </source>
</evidence>
<dbReference type="SUPFAM" id="SSF82199">
    <property type="entry name" value="SET domain"/>
    <property type="match status" value="1"/>
</dbReference>
<dbReference type="PANTHER" id="PTHR22884">
    <property type="entry name" value="SET DOMAIN PROTEINS"/>
    <property type="match status" value="1"/>
</dbReference>
<feature type="compositionally biased region" description="Polar residues" evidence="15">
    <location>
        <begin position="493"/>
        <end position="502"/>
    </location>
</feature>
<dbReference type="InterPro" id="IPR036020">
    <property type="entry name" value="WW_dom_sf"/>
</dbReference>
<dbReference type="InterPro" id="IPR044437">
    <property type="entry name" value="SETD2/Set2_SET"/>
</dbReference>
<dbReference type="SMART" id="SM00570">
    <property type="entry name" value="AWS"/>
    <property type="match status" value="1"/>
</dbReference>
<dbReference type="GO" id="GO:0140955">
    <property type="term" value="F:histone H3K36 trimethyltransferase activity"/>
    <property type="evidence" value="ECO:0007669"/>
    <property type="project" value="UniProtKB-EC"/>
</dbReference>
<feature type="domain" description="Post-SET" evidence="18">
    <location>
        <begin position="279"/>
        <end position="295"/>
    </location>
</feature>
<comment type="subcellular location">
    <subcellularLocation>
        <location evidence="2">Chromosome</location>
    </subcellularLocation>
    <subcellularLocation>
        <location evidence="1">Nucleus</location>
    </subcellularLocation>
</comment>
<dbReference type="SUPFAM" id="SSF51045">
    <property type="entry name" value="WW domain"/>
    <property type="match status" value="1"/>
</dbReference>
<feature type="region of interest" description="Disordered" evidence="15">
    <location>
        <begin position="739"/>
        <end position="780"/>
    </location>
</feature>
<evidence type="ECO:0000256" key="3">
    <source>
        <dbReference type="ARBA" id="ARBA00012178"/>
    </source>
</evidence>
<sequence length="780" mass="91179">MSAYLHDQDDDYEPQLESVESDLQDNFEAKDDSPPVFTLSQKEESQKKLDEKLEIKNKIPIGTNTFLHLEDKTEEALKTFENLEATTYQFKSLGDSGQNTEFMECECYEEWEDGHNIACQDDYCINRGTKIECFGDSTKCGESCSNRRFQKKEYAPINVFQTEKKGFGVRAQADLEPDTFIYEYIGEVIDEKTFKKKMIEYDERNFKHFYFMMLQKGEFIDATLKGSLGRFCNHSCNPNCYVEKWVVGEKLKMGIFSKRRIIKGEELTFNYNVDRYGADSQACYCGERNCIGFIGGKTQTDAASLLPQFISEALGSSIEEEQAYILVKKQNKEKIEKNENNVNVEYVNSLAMKPIDIFEINKVTGVLFQCEDKLIAEKLIERIELTDAENIIKKLYYSHGIESFKRILKNHLKQDKQIDTDDELVRRIFRILLDGPSLTKNYIQKSGIEPVIDNIITVIDDGDIAQLGADILDRFSQFEERVVIKKSADPRNNKTFTSFHSRAQSERTEKQENLSPPQTVKQEPPLPLFWKVAYSDGTPYYYHIKTNETTWERPVESKADIEQRERERREFEKNKLRREREKAEQERRVAAEKLELERKNKASELQKIIDKARAAETAQLLKEEEEARRLEEKLKRKQEYKEKLALKKKKETDSTSDNLSKEDFERKWGKFFAGHIPNMVKKYREEIGIEKVKKCAKEISKVLIEKEYRKDSQKSPPKDLDNSKYKKIKAFAHEFMGKYLDNHRNKQKRKLEKDENSLFNNAAANEHVDKKPHLNSRAEP</sequence>
<dbReference type="PROSITE" id="PS50020">
    <property type="entry name" value="WW_DOMAIN_2"/>
    <property type="match status" value="1"/>
</dbReference>
<keyword evidence="7" id="KW-0489">Methyltransferase</keyword>
<evidence type="ECO:0000256" key="13">
    <source>
        <dbReference type="ARBA" id="ARBA00030091"/>
    </source>
</evidence>
<keyword evidence="5" id="KW-0158">Chromosome</keyword>
<comment type="caution">
    <text evidence="20">The sequence shown here is derived from an EMBL/GenBank/DDBJ whole genome shotgun (WGS) entry which is preliminary data.</text>
</comment>
<evidence type="ECO:0000256" key="10">
    <source>
        <dbReference type="ARBA" id="ARBA00023015"/>
    </source>
</evidence>
<dbReference type="CDD" id="cd19172">
    <property type="entry name" value="SET_SETD2"/>
    <property type="match status" value="1"/>
</dbReference>
<dbReference type="Pfam" id="PF17907">
    <property type="entry name" value="AWS"/>
    <property type="match status" value="1"/>
</dbReference>
<dbReference type="SMART" id="SM00456">
    <property type="entry name" value="WW"/>
    <property type="match status" value="1"/>
</dbReference>
<dbReference type="GO" id="GO:0006355">
    <property type="term" value="P:regulation of DNA-templated transcription"/>
    <property type="evidence" value="ECO:0007669"/>
    <property type="project" value="InterPro"/>
</dbReference>
<keyword evidence="12" id="KW-0539">Nucleus</keyword>
<dbReference type="InterPro" id="IPR038190">
    <property type="entry name" value="SRI_sf"/>
</dbReference>
<evidence type="ECO:0000256" key="1">
    <source>
        <dbReference type="ARBA" id="ARBA00004123"/>
    </source>
</evidence>
<dbReference type="GO" id="GO:0032259">
    <property type="term" value="P:methylation"/>
    <property type="evidence" value="ECO:0007669"/>
    <property type="project" value="UniProtKB-KW"/>
</dbReference>
<evidence type="ECO:0000256" key="2">
    <source>
        <dbReference type="ARBA" id="ARBA00004286"/>
    </source>
</evidence>
<dbReference type="InterPro" id="IPR050777">
    <property type="entry name" value="SET2_Histone-Lys_MeTrsfase"/>
</dbReference>
<dbReference type="PROSITE" id="PS51215">
    <property type="entry name" value="AWS"/>
    <property type="match status" value="1"/>
</dbReference>
<keyword evidence="10" id="KW-0805">Transcription regulation</keyword>
<dbReference type="PROSITE" id="PS01159">
    <property type="entry name" value="WW_DOMAIN_1"/>
    <property type="match status" value="1"/>
</dbReference>
<dbReference type="Pfam" id="PF08236">
    <property type="entry name" value="SRI"/>
    <property type="match status" value="1"/>
</dbReference>
<dbReference type="InterPro" id="IPR013257">
    <property type="entry name" value="SRI"/>
</dbReference>
<feature type="compositionally biased region" description="Acidic residues" evidence="15">
    <location>
        <begin position="8"/>
        <end position="25"/>
    </location>
</feature>
<proteinExistence type="predicted"/>
<dbReference type="PROSITE" id="PS51568">
    <property type="entry name" value="SAM_MT43_SET2_1"/>
    <property type="match status" value="1"/>
</dbReference>
<dbReference type="CDD" id="cd00201">
    <property type="entry name" value="WW"/>
    <property type="match status" value="1"/>
</dbReference>
<dbReference type="Gene3D" id="1.10.1740.100">
    <property type="entry name" value="Set2, Rpb1 interacting domain"/>
    <property type="match status" value="1"/>
</dbReference>
<evidence type="ECO:0000313" key="20">
    <source>
        <dbReference type="EMBL" id="KAH3677642.1"/>
    </source>
</evidence>
<feature type="region of interest" description="Disordered" evidence="15">
    <location>
        <begin position="493"/>
        <end position="522"/>
    </location>
</feature>
<evidence type="ECO:0000256" key="7">
    <source>
        <dbReference type="ARBA" id="ARBA00022603"/>
    </source>
</evidence>
<evidence type="ECO:0000256" key="14">
    <source>
        <dbReference type="ARBA" id="ARBA00047545"/>
    </source>
</evidence>
<reference evidence="20" key="1">
    <citation type="journal article" date="2021" name="Open Biol.">
        <title>Shared evolutionary footprints suggest mitochondrial oxidative damage underlies multiple complex I losses in fungi.</title>
        <authorList>
            <person name="Schikora-Tamarit M.A."/>
            <person name="Marcet-Houben M."/>
            <person name="Nosek J."/>
            <person name="Gabaldon T."/>
        </authorList>
    </citation>
    <scope>NUCLEOTIDE SEQUENCE</scope>
    <source>
        <strain evidence="20">CBS6341</strain>
    </source>
</reference>
<feature type="domain" description="WW" evidence="16">
    <location>
        <begin position="524"/>
        <end position="556"/>
    </location>
</feature>
<dbReference type="GO" id="GO:0005694">
    <property type="term" value="C:chromosome"/>
    <property type="evidence" value="ECO:0007669"/>
    <property type="project" value="UniProtKB-SubCell"/>
</dbReference>
<evidence type="ECO:0000256" key="5">
    <source>
        <dbReference type="ARBA" id="ARBA00022454"/>
    </source>
</evidence>
<dbReference type="SMART" id="SM00317">
    <property type="entry name" value="SET"/>
    <property type="match status" value="1"/>
</dbReference>
<evidence type="ECO:0000256" key="12">
    <source>
        <dbReference type="ARBA" id="ARBA00023242"/>
    </source>
</evidence>
<dbReference type="FunFam" id="2.170.270.10:FF:000033">
    <property type="entry name" value="Histone-lysine N-methyltransferase"/>
    <property type="match status" value="1"/>
</dbReference>
<dbReference type="InterPro" id="IPR003616">
    <property type="entry name" value="Post-SET_dom"/>
</dbReference>
<keyword evidence="21" id="KW-1185">Reference proteome</keyword>
<dbReference type="OrthoDB" id="422362at2759"/>
<evidence type="ECO:0000256" key="9">
    <source>
        <dbReference type="ARBA" id="ARBA00022691"/>
    </source>
</evidence>
<accession>A0A9P8PSR3</accession>
<dbReference type="Proteomes" id="UP000769528">
    <property type="component" value="Unassembled WGS sequence"/>
</dbReference>
<evidence type="ECO:0000259" key="17">
    <source>
        <dbReference type="PROSITE" id="PS50280"/>
    </source>
</evidence>
<feature type="compositionally biased region" description="Basic and acidic residues" evidence="15">
    <location>
        <begin position="503"/>
        <end position="512"/>
    </location>
</feature>
<evidence type="ECO:0000313" key="21">
    <source>
        <dbReference type="Proteomes" id="UP000769528"/>
    </source>
</evidence>
<dbReference type="PROSITE" id="PS50868">
    <property type="entry name" value="POST_SET"/>
    <property type="match status" value="1"/>
</dbReference>
<dbReference type="EC" id="2.1.1.359" evidence="3"/>
<keyword evidence="6" id="KW-0678">Repressor</keyword>
<feature type="region of interest" description="Disordered" evidence="15">
    <location>
        <begin position="553"/>
        <end position="584"/>
    </location>
</feature>
<comment type="catalytic activity">
    <reaction evidence="14">
        <text>L-lysyl(36)-[histone H3] + 3 S-adenosyl-L-methionine = N(6),N(6),N(6)-trimethyl-L-lysyl(36)-[histone H3] + 3 S-adenosyl-L-homocysteine + 3 H(+)</text>
        <dbReference type="Rhea" id="RHEA:60324"/>
        <dbReference type="Rhea" id="RHEA-COMP:9785"/>
        <dbReference type="Rhea" id="RHEA-COMP:15536"/>
        <dbReference type="ChEBI" id="CHEBI:15378"/>
        <dbReference type="ChEBI" id="CHEBI:29969"/>
        <dbReference type="ChEBI" id="CHEBI:57856"/>
        <dbReference type="ChEBI" id="CHEBI:59789"/>
        <dbReference type="ChEBI" id="CHEBI:61961"/>
        <dbReference type="EC" id="2.1.1.359"/>
    </reaction>
</comment>
<protein>
    <recommendedName>
        <fullName evidence="4">Histone-lysine N-methyltransferase, H3 lysine-36 specific</fullName>
        <ecNumber evidence="3">2.1.1.359</ecNumber>
    </recommendedName>
    <alternativeName>
        <fullName evidence="13">SET domain-containing protein 2</fullName>
    </alternativeName>
</protein>
<dbReference type="InterPro" id="IPR046341">
    <property type="entry name" value="SET_dom_sf"/>
</dbReference>
<reference evidence="20" key="2">
    <citation type="submission" date="2021-01" db="EMBL/GenBank/DDBJ databases">
        <authorList>
            <person name="Schikora-Tamarit M.A."/>
        </authorList>
    </citation>
    <scope>NUCLEOTIDE SEQUENCE</scope>
    <source>
        <strain evidence="20">CBS6341</strain>
    </source>
</reference>